<dbReference type="Pfam" id="PF10618">
    <property type="entry name" value="Tail_tube"/>
    <property type="match status" value="1"/>
</dbReference>
<sequence>MPAKYFGRAFIRVNGASIASLPGTAKLNPGGVGRKPVVGDHGYLGWTETPAHAEIECDIAVNADTDIVGLNAMTNGSIVFECDSGQQFIVRGAALESPISPQAGDGKASLKFIGAPAEQA</sequence>
<accession>A0AAD0UBA1</accession>
<dbReference type="RefSeq" id="WP_061790758.1">
    <property type="nucleotide sequence ID" value="NZ_CP024996.1"/>
</dbReference>
<proteinExistence type="predicted"/>
<evidence type="ECO:0000313" key="2">
    <source>
        <dbReference type="Proteomes" id="UP000269199"/>
    </source>
</evidence>
<dbReference type="Proteomes" id="UP000269199">
    <property type="component" value="Chromosome"/>
</dbReference>
<organism evidence="1 2">
    <name type="scientific">Herbaspirillum rubrisubalbicans</name>
    <dbReference type="NCBI Taxonomy" id="80842"/>
    <lineage>
        <taxon>Bacteria</taxon>
        <taxon>Pseudomonadati</taxon>
        <taxon>Pseudomonadota</taxon>
        <taxon>Betaproteobacteria</taxon>
        <taxon>Burkholderiales</taxon>
        <taxon>Oxalobacteraceae</taxon>
        <taxon>Herbaspirillum</taxon>
    </lineage>
</organism>
<dbReference type="EMBL" id="CP024996">
    <property type="protein sequence ID" value="AYR25766.1"/>
    <property type="molecule type" value="Genomic_DNA"/>
</dbReference>
<name>A0AAD0UBA1_9BURK</name>
<dbReference type="AlphaFoldDB" id="A0AAD0UBA1"/>
<protein>
    <submittedName>
        <fullName evidence="1">Phage tail protein</fullName>
    </submittedName>
</protein>
<evidence type="ECO:0000313" key="1">
    <source>
        <dbReference type="EMBL" id="AYR25766.1"/>
    </source>
</evidence>
<gene>
    <name evidence="1" type="ORF">RC54_18975</name>
</gene>
<dbReference type="InterPro" id="IPR019596">
    <property type="entry name" value="Phage_Mu_GpM_tail_tub"/>
</dbReference>
<reference evidence="1 2" key="1">
    <citation type="submission" date="2017-11" db="EMBL/GenBank/DDBJ databases">
        <title>Complete genome sequence of Herbaspirillum rubrisubalbicans DSM 11543.</title>
        <authorList>
            <person name="Chen M."/>
            <person name="An Q."/>
        </authorList>
    </citation>
    <scope>NUCLEOTIDE SEQUENCE [LARGE SCALE GENOMIC DNA]</scope>
    <source>
        <strain evidence="1 2">DSM 11543</strain>
    </source>
</reference>